<feature type="domain" description="BPTI/Kunitz inhibitor" evidence="1">
    <location>
        <begin position="1"/>
        <end position="52"/>
    </location>
</feature>
<dbReference type="Gene3D" id="4.10.410.10">
    <property type="entry name" value="Pancreatic trypsin inhibitor Kunitz domain"/>
    <property type="match status" value="2"/>
</dbReference>
<dbReference type="PRINTS" id="PR00759">
    <property type="entry name" value="BASICPTASE"/>
</dbReference>
<dbReference type="InterPro" id="IPR053014">
    <property type="entry name" value="Cuticle_assoc_divergent"/>
</dbReference>
<evidence type="ECO:0000313" key="4">
    <source>
        <dbReference type="WBParaSite" id="GPUH_0000052501-mRNA-1"/>
    </source>
</evidence>
<dbReference type="WBParaSite" id="GPUH_0000052501-mRNA-1">
    <property type="protein sequence ID" value="GPUH_0000052501-mRNA-1"/>
    <property type="gene ID" value="GPUH_0000052501"/>
</dbReference>
<feature type="domain" description="BPTI/Kunitz inhibitor" evidence="1">
    <location>
        <begin position="102"/>
        <end position="155"/>
    </location>
</feature>
<dbReference type="InterPro" id="IPR036880">
    <property type="entry name" value="Kunitz_BPTI_sf"/>
</dbReference>
<organism evidence="4">
    <name type="scientific">Gongylonema pulchrum</name>
    <dbReference type="NCBI Taxonomy" id="637853"/>
    <lineage>
        <taxon>Eukaryota</taxon>
        <taxon>Metazoa</taxon>
        <taxon>Ecdysozoa</taxon>
        <taxon>Nematoda</taxon>
        <taxon>Chromadorea</taxon>
        <taxon>Rhabditida</taxon>
        <taxon>Spirurina</taxon>
        <taxon>Spiruromorpha</taxon>
        <taxon>Spiruroidea</taxon>
        <taxon>Gongylonematidae</taxon>
        <taxon>Gongylonema</taxon>
    </lineage>
</organism>
<dbReference type="PROSITE" id="PS00280">
    <property type="entry name" value="BPTI_KUNITZ_1"/>
    <property type="match status" value="2"/>
</dbReference>
<dbReference type="InterPro" id="IPR002223">
    <property type="entry name" value="Kunitz_BPTI"/>
</dbReference>
<dbReference type="PROSITE" id="PS50279">
    <property type="entry name" value="BPTI_KUNITZ_2"/>
    <property type="match status" value="2"/>
</dbReference>
<dbReference type="CDD" id="cd00109">
    <property type="entry name" value="Kunitz-type"/>
    <property type="match status" value="1"/>
</dbReference>
<dbReference type="GO" id="GO:0004867">
    <property type="term" value="F:serine-type endopeptidase inhibitor activity"/>
    <property type="evidence" value="ECO:0007669"/>
    <property type="project" value="InterPro"/>
</dbReference>
<gene>
    <name evidence="2" type="ORF">GPUH_LOCUS525</name>
</gene>
<evidence type="ECO:0000313" key="2">
    <source>
        <dbReference type="EMBL" id="VDK28246.1"/>
    </source>
</evidence>
<evidence type="ECO:0000259" key="1">
    <source>
        <dbReference type="PROSITE" id="PS50279"/>
    </source>
</evidence>
<dbReference type="PANTHER" id="PTHR46339:SF6">
    <property type="entry name" value="BPTI_KUNITZ INHIBITOR DOMAIN-CONTAINING PROTEIN"/>
    <property type="match status" value="1"/>
</dbReference>
<dbReference type="EMBL" id="UYRT01000481">
    <property type="protein sequence ID" value="VDK28246.1"/>
    <property type="molecule type" value="Genomic_DNA"/>
</dbReference>
<dbReference type="AlphaFoldDB" id="A0A183CVN4"/>
<keyword evidence="3" id="KW-1185">Reference proteome</keyword>
<sequence>MPTAGTNCFGRRMTMLRYYFDQASRQCKPFDYFGCSGNSNNFGSKEHCESFCLANTDKVCNGAAPLADPSGRLQKCTTSLACPSGYKCNEQQYCCPIPEFACTVPMSSGKSCINSKQRMAWYYNEITENCMQFTYLGCDGTANRFATQEACLSHCSRTQEELGTCPLGMSPYPTGKQASPQVCFALRCCGFTEVKFVPGANVCFRISLLITSNLIFL</sequence>
<accession>A0A183CVN4</accession>
<dbReference type="InterPro" id="IPR006150">
    <property type="entry name" value="Cys_repeat_1"/>
</dbReference>
<protein>
    <submittedName>
        <fullName evidence="4">Kunitz/Bovine pancreatic trypsin inhibitor domain protein</fullName>
    </submittedName>
</protein>
<evidence type="ECO:0000313" key="3">
    <source>
        <dbReference type="Proteomes" id="UP000271098"/>
    </source>
</evidence>
<dbReference type="Proteomes" id="UP000271098">
    <property type="component" value="Unassembled WGS sequence"/>
</dbReference>
<dbReference type="SMART" id="SM00289">
    <property type="entry name" value="WR1"/>
    <property type="match status" value="1"/>
</dbReference>
<dbReference type="Pfam" id="PF00014">
    <property type="entry name" value="Kunitz_BPTI"/>
    <property type="match status" value="2"/>
</dbReference>
<reference evidence="2 3" key="2">
    <citation type="submission" date="2018-11" db="EMBL/GenBank/DDBJ databases">
        <authorList>
            <consortium name="Pathogen Informatics"/>
        </authorList>
    </citation>
    <scope>NUCLEOTIDE SEQUENCE [LARGE SCALE GENOMIC DNA]</scope>
</reference>
<dbReference type="SUPFAM" id="SSF57362">
    <property type="entry name" value="BPTI-like"/>
    <property type="match status" value="2"/>
</dbReference>
<reference evidence="4" key="1">
    <citation type="submission" date="2016-06" db="UniProtKB">
        <authorList>
            <consortium name="WormBaseParasite"/>
        </authorList>
    </citation>
    <scope>IDENTIFICATION</scope>
</reference>
<dbReference type="PANTHER" id="PTHR46339">
    <property type="entry name" value="PROTEIN CBG15282-RELATED"/>
    <property type="match status" value="1"/>
</dbReference>
<name>A0A183CVN4_9BILA</name>
<proteinExistence type="predicted"/>
<dbReference type="InterPro" id="IPR020901">
    <property type="entry name" value="Prtase_inh_Kunz-CS"/>
</dbReference>
<dbReference type="OrthoDB" id="4473401at2759"/>
<dbReference type="SMART" id="SM00131">
    <property type="entry name" value="KU"/>
    <property type="match status" value="2"/>
</dbReference>